<feature type="compositionally biased region" description="Polar residues" evidence="7">
    <location>
        <begin position="195"/>
        <end position="216"/>
    </location>
</feature>
<dbReference type="InterPro" id="IPR009072">
    <property type="entry name" value="Histone-fold"/>
</dbReference>
<feature type="compositionally biased region" description="Polar residues" evidence="7">
    <location>
        <begin position="262"/>
        <end position="286"/>
    </location>
</feature>
<evidence type="ECO:0000259" key="8">
    <source>
        <dbReference type="Pfam" id="PF00808"/>
    </source>
</evidence>
<dbReference type="GO" id="GO:0046982">
    <property type="term" value="F:protein heterodimerization activity"/>
    <property type="evidence" value="ECO:0007669"/>
    <property type="project" value="InterPro"/>
</dbReference>
<dbReference type="STRING" id="1561998.A0A1I7TFZ0"/>
<evidence type="ECO:0000256" key="1">
    <source>
        <dbReference type="ARBA" id="ARBA00004123"/>
    </source>
</evidence>
<feature type="region of interest" description="Disordered" evidence="7">
    <location>
        <begin position="1"/>
        <end position="21"/>
    </location>
</feature>
<evidence type="ECO:0000256" key="3">
    <source>
        <dbReference type="ARBA" id="ARBA00023125"/>
    </source>
</evidence>
<evidence type="ECO:0000256" key="2">
    <source>
        <dbReference type="ARBA" id="ARBA00023015"/>
    </source>
</evidence>
<dbReference type="Gene3D" id="1.10.20.10">
    <property type="entry name" value="Histone, subunit A"/>
    <property type="match status" value="1"/>
</dbReference>
<evidence type="ECO:0000256" key="5">
    <source>
        <dbReference type="ARBA" id="ARBA00023242"/>
    </source>
</evidence>
<dbReference type="WBParaSite" id="Csp11.Scaffold605.g5561.t1">
    <property type="protein sequence ID" value="Csp11.Scaffold605.g5561.t1"/>
    <property type="gene ID" value="Csp11.Scaffold605.g5561"/>
</dbReference>
<dbReference type="GO" id="GO:0001228">
    <property type="term" value="F:DNA-binding transcription activator activity, RNA polymerase II-specific"/>
    <property type="evidence" value="ECO:0007669"/>
    <property type="project" value="TreeGrafter"/>
</dbReference>
<proteinExistence type="inferred from homology"/>
<comment type="similarity">
    <text evidence="6">Belongs to the NFYC/HAP5 subunit family.</text>
</comment>
<dbReference type="InterPro" id="IPR050568">
    <property type="entry name" value="Transcr_DNA_Rep_Reg"/>
</dbReference>
<evidence type="ECO:0000313" key="9">
    <source>
        <dbReference type="Proteomes" id="UP000095282"/>
    </source>
</evidence>
<keyword evidence="5" id="KW-0539">Nucleus</keyword>
<dbReference type="AlphaFoldDB" id="A0A1I7TFZ0"/>
<evidence type="ECO:0000313" key="10">
    <source>
        <dbReference type="WBParaSite" id="Csp11.Scaffold605.g5561.t1"/>
    </source>
</evidence>
<dbReference type="GO" id="GO:0016602">
    <property type="term" value="C:CCAAT-binding factor complex"/>
    <property type="evidence" value="ECO:0007669"/>
    <property type="project" value="TreeGrafter"/>
</dbReference>
<dbReference type="SUPFAM" id="SSF47113">
    <property type="entry name" value="Histone-fold"/>
    <property type="match status" value="1"/>
</dbReference>
<evidence type="ECO:0000256" key="4">
    <source>
        <dbReference type="ARBA" id="ARBA00023163"/>
    </source>
</evidence>
<dbReference type="eggNOG" id="KOG1657">
    <property type="taxonomic scope" value="Eukaryota"/>
</dbReference>
<feature type="compositionally biased region" description="Basic and acidic residues" evidence="7">
    <location>
        <begin position="1"/>
        <end position="14"/>
    </location>
</feature>
<keyword evidence="4" id="KW-0804">Transcription</keyword>
<evidence type="ECO:0000256" key="6">
    <source>
        <dbReference type="ARBA" id="ARBA00038129"/>
    </source>
</evidence>
<keyword evidence="3" id="KW-0238">DNA-binding</keyword>
<dbReference type="PANTHER" id="PTHR10252:SF8">
    <property type="entry name" value="NUCLEAR TRANSCRIPTION FACTOR Y SUBUNIT GAMMA"/>
    <property type="match status" value="1"/>
</dbReference>
<comment type="subcellular location">
    <subcellularLocation>
        <location evidence="1">Nucleus</location>
    </subcellularLocation>
</comment>
<dbReference type="InterPro" id="IPR003958">
    <property type="entry name" value="CBFA_NFYB_domain"/>
</dbReference>
<keyword evidence="9" id="KW-1185">Reference proteome</keyword>
<dbReference type="GO" id="GO:0000978">
    <property type="term" value="F:RNA polymerase II cis-regulatory region sequence-specific DNA binding"/>
    <property type="evidence" value="ECO:0007669"/>
    <property type="project" value="TreeGrafter"/>
</dbReference>
<dbReference type="Pfam" id="PF00808">
    <property type="entry name" value="CBFD_NFYB_HMF"/>
    <property type="match status" value="1"/>
</dbReference>
<evidence type="ECO:0000256" key="7">
    <source>
        <dbReference type="SAM" id="MobiDB-lite"/>
    </source>
</evidence>
<dbReference type="PANTHER" id="PTHR10252">
    <property type="entry name" value="HISTONE-LIKE TRANSCRIPTION FACTOR CCAAT-RELATED"/>
    <property type="match status" value="1"/>
</dbReference>
<feature type="domain" description="Transcription factor CBF/NF-Y/archaeal histone" evidence="8">
    <location>
        <begin position="107"/>
        <end position="173"/>
    </location>
</feature>
<sequence length="286" mass="32661">MDETNEKKDKSDTDDKNDELIPSELLCSRAEYEEMTVQRSTSTTSTSSIISMSPSNNMANAMMMQHDAIPPARYASMQEMTEDFWRERKRKMNRIPEEEMKTKTRNMSVPMARVKKIMRIDDDVRKFMISSDAPIFMAQAAEFFIEEMTAMGWQYVSEARRRILQKTDIATAVQSNDQFDFLIDFLPPKNEKDQSSTSQFSELPVGNSRNFNFENGRNSDNRRSCASDQNNRLVSQRIGAETMRKHAYTASSIVPESPSTPPSASITDHQFLTPTIPETASGQEKI</sequence>
<name>A0A1I7TFZ0_9PELO</name>
<keyword evidence="2" id="KW-0805">Transcription regulation</keyword>
<protein>
    <submittedName>
        <fullName evidence="10">CBFD_NFYB_HMF domain-containing protein</fullName>
    </submittedName>
</protein>
<reference evidence="10" key="1">
    <citation type="submission" date="2016-11" db="UniProtKB">
        <authorList>
            <consortium name="WormBaseParasite"/>
        </authorList>
    </citation>
    <scope>IDENTIFICATION</scope>
</reference>
<feature type="region of interest" description="Disordered" evidence="7">
    <location>
        <begin position="190"/>
        <end position="286"/>
    </location>
</feature>
<dbReference type="FunFam" id="1.10.20.10:FF:000062">
    <property type="entry name" value="Nuclear transcription factor Y subunit C"/>
    <property type="match status" value="1"/>
</dbReference>
<accession>A0A1I7TFZ0</accession>
<dbReference type="CDD" id="cd22908">
    <property type="entry name" value="HFD_NFYC-like"/>
    <property type="match status" value="1"/>
</dbReference>
<organism evidence="9 10">
    <name type="scientific">Caenorhabditis tropicalis</name>
    <dbReference type="NCBI Taxonomy" id="1561998"/>
    <lineage>
        <taxon>Eukaryota</taxon>
        <taxon>Metazoa</taxon>
        <taxon>Ecdysozoa</taxon>
        <taxon>Nematoda</taxon>
        <taxon>Chromadorea</taxon>
        <taxon>Rhabditida</taxon>
        <taxon>Rhabditina</taxon>
        <taxon>Rhabditomorpha</taxon>
        <taxon>Rhabditoidea</taxon>
        <taxon>Rhabditidae</taxon>
        <taxon>Peloderinae</taxon>
        <taxon>Caenorhabditis</taxon>
    </lineage>
</organism>
<dbReference type="Proteomes" id="UP000095282">
    <property type="component" value="Unplaced"/>
</dbReference>